<evidence type="ECO:0000313" key="8">
    <source>
        <dbReference type="EMBL" id="RAK63733.1"/>
    </source>
</evidence>
<keyword evidence="5" id="KW-0408">Iron</keyword>
<keyword evidence="6" id="KW-0411">Iron-sulfur</keyword>
<dbReference type="RefSeq" id="WP_111277043.1">
    <property type="nucleotide sequence ID" value="NZ_QFYS01000007.1"/>
</dbReference>
<dbReference type="PROSITE" id="PS51296">
    <property type="entry name" value="RIESKE"/>
    <property type="match status" value="1"/>
</dbReference>
<dbReference type="GO" id="GO:0005506">
    <property type="term" value="F:iron ion binding"/>
    <property type="evidence" value="ECO:0007669"/>
    <property type="project" value="InterPro"/>
</dbReference>
<comment type="cofactor">
    <cofactor evidence="1">
        <name>Fe cation</name>
        <dbReference type="ChEBI" id="CHEBI:24875"/>
    </cofactor>
</comment>
<proteinExistence type="predicted"/>
<dbReference type="InterPro" id="IPR015879">
    <property type="entry name" value="Ring_hydroxy_dOase_asu_C_dom"/>
</dbReference>
<dbReference type="EMBL" id="QFYS01000007">
    <property type="protein sequence ID" value="RAK63733.1"/>
    <property type="molecule type" value="Genomic_DNA"/>
</dbReference>
<dbReference type="PRINTS" id="PR00090">
    <property type="entry name" value="RNGDIOXGNASE"/>
</dbReference>
<evidence type="ECO:0000256" key="4">
    <source>
        <dbReference type="ARBA" id="ARBA00023002"/>
    </source>
</evidence>
<evidence type="ECO:0000256" key="3">
    <source>
        <dbReference type="ARBA" id="ARBA00022723"/>
    </source>
</evidence>
<gene>
    <name evidence="8" type="ORF">DJ019_15895</name>
</gene>
<dbReference type="OrthoDB" id="7456916at2"/>
<reference evidence="8 9" key="1">
    <citation type="submission" date="2018-05" db="EMBL/GenBank/DDBJ databases">
        <authorList>
            <person name="Lanie J.A."/>
            <person name="Ng W.-L."/>
            <person name="Kazmierczak K.M."/>
            <person name="Andrzejewski T.M."/>
            <person name="Davidsen T.M."/>
            <person name="Wayne K.J."/>
            <person name="Tettelin H."/>
            <person name="Glass J.I."/>
            <person name="Rusch D."/>
            <person name="Podicherti R."/>
            <person name="Tsui H.-C.T."/>
            <person name="Winkler M.E."/>
        </authorList>
    </citation>
    <scope>NUCLEOTIDE SEQUENCE [LARGE SCALE GENOMIC DNA]</scope>
    <source>
        <strain evidence="8 9">BUT-10</strain>
    </source>
</reference>
<dbReference type="CDD" id="cd03469">
    <property type="entry name" value="Rieske_RO_Alpha_N"/>
    <property type="match status" value="1"/>
</dbReference>
<dbReference type="AlphaFoldDB" id="A0A328B9C3"/>
<dbReference type="PANTHER" id="PTHR43756">
    <property type="entry name" value="CHOLINE MONOOXYGENASE, CHLOROPLASTIC"/>
    <property type="match status" value="1"/>
</dbReference>
<dbReference type="InterPro" id="IPR036922">
    <property type="entry name" value="Rieske_2Fe-2S_sf"/>
</dbReference>
<dbReference type="InterPro" id="IPR017941">
    <property type="entry name" value="Rieske_2Fe-2S"/>
</dbReference>
<accession>A0A328B9C3</accession>
<dbReference type="SUPFAM" id="SSF50022">
    <property type="entry name" value="ISP domain"/>
    <property type="match status" value="1"/>
</dbReference>
<dbReference type="Pfam" id="PF00355">
    <property type="entry name" value="Rieske"/>
    <property type="match status" value="1"/>
</dbReference>
<evidence type="ECO:0000256" key="6">
    <source>
        <dbReference type="ARBA" id="ARBA00023014"/>
    </source>
</evidence>
<dbReference type="GO" id="GO:0016491">
    <property type="term" value="F:oxidoreductase activity"/>
    <property type="evidence" value="ECO:0007669"/>
    <property type="project" value="UniProtKB-KW"/>
</dbReference>
<evidence type="ECO:0000256" key="5">
    <source>
        <dbReference type="ARBA" id="ARBA00023004"/>
    </source>
</evidence>
<dbReference type="Gene3D" id="2.102.10.10">
    <property type="entry name" value="Rieske [2Fe-2S] iron-sulphur domain"/>
    <property type="match status" value="1"/>
</dbReference>
<feature type="domain" description="Rieske" evidence="7">
    <location>
        <begin position="25"/>
        <end position="134"/>
    </location>
</feature>
<keyword evidence="9" id="KW-1185">Reference proteome</keyword>
<keyword evidence="2" id="KW-0001">2Fe-2S</keyword>
<evidence type="ECO:0000256" key="1">
    <source>
        <dbReference type="ARBA" id="ARBA00001962"/>
    </source>
</evidence>
<sequence length="340" mass="38247">MLPVELYRGEDALRRDREAVLRRSWQFVGHVQMLAGAGDYIADVVGGAPVVVVRKTDGELSAFHNVCRHRAGALVADGQGNCGEAFTCRYHGWRYALDGRLRSAVDFGKAAGFDPRQYGLFPIRVETWRGLVFVNLDLAAEPLSDLVAPLAARWPEDQSALPLVEKRTHQIACNWKTYVENYLEGYHIERVHPEFDSDVVVAEYRTEVVGEVVFAAAPPRDASVYGGVWGWLWPNLGVNVYRHGYMMERMTALGPSMTRLDYFYFYKPERKAELVDMLKFSDLVTAQDLQVCEEVQRNLEVGVYQGGVLSPKHEVGVAWFQDRIAERLGLPTPPKLTAVA</sequence>
<evidence type="ECO:0000256" key="2">
    <source>
        <dbReference type="ARBA" id="ARBA00022714"/>
    </source>
</evidence>
<evidence type="ECO:0000259" key="7">
    <source>
        <dbReference type="PROSITE" id="PS51296"/>
    </source>
</evidence>
<comment type="caution">
    <text evidence="8">The sequence shown here is derived from an EMBL/GenBank/DDBJ whole genome shotgun (WGS) entry which is preliminary data.</text>
</comment>
<dbReference type="Proteomes" id="UP000249524">
    <property type="component" value="Unassembled WGS sequence"/>
</dbReference>
<dbReference type="Pfam" id="PF00848">
    <property type="entry name" value="Ring_hydroxyl_A"/>
    <property type="match status" value="1"/>
</dbReference>
<organism evidence="8 9">
    <name type="scientific">Phenylobacterium kunshanense</name>
    <dbReference type="NCBI Taxonomy" id="1445034"/>
    <lineage>
        <taxon>Bacteria</taxon>
        <taxon>Pseudomonadati</taxon>
        <taxon>Pseudomonadota</taxon>
        <taxon>Alphaproteobacteria</taxon>
        <taxon>Caulobacterales</taxon>
        <taxon>Caulobacteraceae</taxon>
        <taxon>Phenylobacterium</taxon>
    </lineage>
</organism>
<keyword evidence="4" id="KW-0560">Oxidoreductase</keyword>
<dbReference type="Gene3D" id="3.90.380.10">
    <property type="entry name" value="Naphthalene 1,2-dioxygenase Alpha Subunit, Chain A, domain 1"/>
    <property type="match status" value="2"/>
</dbReference>
<dbReference type="InterPro" id="IPR001663">
    <property type="entry name" value="Rng_hydr_dOase-A"/>
</dbReference>
<protein>
    <submittedName>
        <fullName evidence="8">Rieske (2Fe-2S) protein</fullName>
    </submittedName>
</protein>
<name>A0A328B9C3_9CAUL</name>
<evidence type="ECO:0000313" key="9">
    <source>
        <dbReference type="Proteomes" id="UP000249524"/>
    </source>
</evidence>
<dbReference type="PANTHER" id="PTHR43756:SF5">
    <property type="entry name" value="CHOLINE MONOOXYGENASE, CHLOROPLASTIC"/>
    <property type="match status" value="1"/>
</dbReference>
<keyword evidence="3" id="KW-0479">Metal-binding</keyword>
<dbReference type="SUPFAM" id="SSF55961">
    <property type="entry name" value="Bet v1-like"/>
    <property type="match status" value="1"/>
</dbReference>
<dbReference type="GO" id="GO:0051537">
    <property type="term" value="F:2 iron, 2 sulfur cluster binding"/>
    <property type="evidence" value="ECO:0007669"/>
    <property type="project" value="UniProtKB-KW"/>
</dbReference>